<dbReference type="STRING" id="37653.A0A0L8FZW3"/>
<organism evidence="2">
    <name type="scientific">Octopus bimaculoides</name>
    <name type="common">California two-spotted octopus</name>
    <dbReference type="NCBI Taxonomy" id="37653"/>
    <lineage>
        <taxon>Eukaryota</taxon>
        <taxon>Metazoa</taxon>
        <taxon>Spiralia</taxon>
        <taxon>Lophotrochozoa</taxon>
        <taxon>Mollusca</taxon>
        <taxon>Cephalopoda</taxon>
        <taxon>Coleoidea</taxon>
        <taxon>Octopodiformes</taxon>
        <taxon>Octopoda</taxon>
        <taxon>Incirrata</taxon>
        <taxon>Octopodidae</taxon>
        <taxon>Octopus</taxon>
    </lineage>
</organism>
<dbReference type="Pfam" id="PF12762">
    <property type="entry name" value="DDE_Tnp_IS1595"/>
    <property type="match status" value="1"/>
</dbReference>
<name>A0A0L8FZW3_OCTBM</name>
<dbReference type="PANTHER" id="PTHR47163:SF2">
    <property type="entry name" value="SI:DKEY-17M8.2"/>
    <property type="match status" value="1"/>
</dbReference>
<evidence type="ECO:0000259" key="1">
    <source>
        <dbReference type="Pfam" id="PF12762"/>
    </source>
</evidence>
<dbReference type="AlphaFoldDB" id="A0A0L8FZW3"/>
<gene>
    <name evidence="2" type="ORF">OCBIM_22003134mg</name>
</gene>
<dbReference type="EMBL" id="KQ424892">
    <property type="protein sequence ID" value="KOF70282.1"/>
    <property type="molecule type" value="Genomic_DNA"/>
</dbReference>
<dbReference type="InterPro" id="IPR053164">
    <property type="entry name" value="IS1016-like_transposase"/>
</dbReference>
<reference evidence="2" key="1">
    <citation type="submission" date="2015-07" db="EMBL/GenBank/DDBJ databases">
        <title>MeaNS - Measles Nucleotide Surveillance Program.</title>
        <authorList>
            <person name="Tran T."/>
            <person name="Druce J."/>
        </authorList>
    </citation>
    <scope>NUCLEOTIDE SEQUENCE</scope>
    <source>
        <strain evidence="2">UCB-OBI-ISO-001</strain>
        <tissue evidence="2">Gonad</tissue>
    </source>
</reference>
<accession>A0A0L8FZW3</accession>
<protein>
    <recommendedName>
        <fullName evidence="1">ISXO2-like transposase domain-containing protein</fullName>
    </recommendedName>
</protein>
<dbReference type="InterPro" id="IPR024445">
    <property type="entry name" value="Tnp_ISXO2-like"/>
</dbReference>
<proteinExistence type="predicted"/>
<dbReference type="PANTHER" id="PTHR47163">
    <property type="entry name" value="DDE_TNP_IS1595 DOMAIN-CONTAINING PROTEIN"/>
    <property type="match status" value="1"/>
</dbReference>
<sequence>MSYCILSSKAAIIYNFDFVFEMLVTVSAVKNDINMKTAIQWHELCRDACLAKLLQDKAPLDGPKIYESLFFKWKNNVGRMGQRTWVVGCYDTITKKGFLCVPDRSTVTLENVIKEKVLPETIVVTDKWASYCNLQTFGYIHHTVNHAQNFVDPDTRACTNHIEAY</sequence>
<evidence type="ECO:0000313" key="2">
    <source>
        <dbReference type="EMBL" id="KOF70282.1"/>
    </source>
</evidence>
<feature type="domain" description="ISXO2-like transposase" evidence="1">
    <location>
        <begin position="77"/>
        <end position="164"/>
    </location>
</feature>